<organism evidence="2 3">
    <name type="scientific">Candidatus Pseudobacter hemicellulosilyticus</name>
    <dbReference type="NCBI Taxonomy" id="3121375"/>
    <lineage>
        <taxon>Bacteria</taxon>
        <taxon>Pseudomonadati</taxon>
        <taxon>Bacteroidota</taxon>
        <taxon>Chitinophagia</taxon>
        <taxon>Chitinophagales</taxon>
        <taxon>Chitinophagaceae</taxon>
        <taxon>Pseudobacter</taxon>
    </lineage>
</organism>
<feature type="transmembrane region" description="Helical" evidence="1">
    <location>
        <begin position="189"/>
        <end position="209"/>
    </location>
</feature>
<feature type="transmembrane region" description="Helical" evidence="1">
    <location>
        <begin position="121"/>
        <end position="142"/>
    </location>
</feature>
<keyword evidence="1" id="KW-1133">Transmembrane helix</keyword>
<feature type="transmembrane region" description="Helical" evidence="1">
    <location>
        <begin position="6"/>
        <end position="26"/>
    </location>
</feature>
<proteinExistence type="predicted"/>
<feature type="transmembrane region" description="Helical" evidence="1">
    <location>
        <begin position="154"/>
        <end position="177"/>
    </location>
</feature>
<gene>
    <name evidence="2" type="ORF">P0Y53_13320</name>
</gene>
<dbReference type="Proteomes" id="UP001220610">
    <property type="component" value="Chromosome"/>
</dbReference>
<evidence type="ECO:0000256" key="1">
    <source>
        <dbReference type="SAM" id="Phobius"/>
    </source>
</evidence>
<evidence type="ECO:0000313" key="2">
    <source>
        <dbReference type="EMBL" id="WEK33465.1"/>
    </source>
</evidence>
<keyword evidence="1" id="KW-0812">Transmembrane</keyword>
<dbReference type="AlphaFoldDB" id="A0AAJ5WS30"/>
<evidence type="ECO:0000313" key="3">
    <source>
        <dbReference type="Proteomes" id="UP001220610"/>
    </source>
</evidence>
<feature type="transmembrane region" description="Helical" evidence="1">
    <location>
        <begin position="96"/>
        <end position="115"/>
    </location>
</feature>
<protein>
    <submittedName>
        <fullName evidence="2">Uncharacterized protein</fullName>
    </submittedName>
</protein>
<keyword evidence="1" id="KW-0472">Membrane</keyword>
<feature type="transmembrane region" description="Helical" evidence="1">
    <location>
        <begin position="33"/>
        <end position="54"/>
    </location>
</feature>
<feature type="transmembrane region" description="Helical" evidence="1">
    <location>
        <begin position="66"/>
        <end position="84"/>
    </location>
</feature>
<reference evidence="2" key="1">
    <citation type="submission" date="2023-03" db="EMBL/GenBank/DDBJ databases">
        <title>Andean soil-derived lignocellulolytic bacterial consortium as a source of novel taxa and putative plastic-active enzymes.</title>
        <authorList>
            <person name="Diaz-Garcia L."/>
            <person name="Chuvochina M."/>
            <person name="Feuerriegel G."/>
            <person name="Bunk B."/>
            <person name="Sproer C."/>
            <person name="Streit W.R."/>
            <person name="Rodriguez L.M."/>
            <person name="Overmann J."/>
            <person name="Jimenez D.J."/>
        </authorList>
    </citation>
    <scope>NUCLEOTIDE SEQUENCE</scope>
    <source>
        <strain evidence="2">MAG 7</strain>
    </source>
</reference>
<name>A0AAJ5WS30_9BACT</name>
<sequence length="224" mass="24918">MKSQLYFWISLLAVVAYLVPMTILLLRKLWKAVPLTLFAAYFLVSGLINLLDLLPGVSHSVIETISVFYNLLDMPLVLAILSLSTGVPGIRKATRVALVIYMVAAIIICAVQGLNYDALKYSLLLGLVLVLTMLVWEVIMHLQQVRHTPMQKGLVLVHAALLFQYGTYVIIYIFDYFLIAVSNTTDNFIIYYISSIISLIVASLGYLNLPGALHPSPVLSDRSE</sequence>
<accession>A0AAJ5WS30</accession>
<dbReference type="EMBL" id="CP119311">
    <property type="protein sequence ID" value="WEK33465.1"/>
    <property type="molecule type" value="Genomic_DNA"/>
</dbReference>